<dbReference type="eggNOG" id="KOG0255">
    <property type="taxonomic scope" value="Eukaryota"/>
</dbReference>
<dbReference type="InParanoid" id="T1HIH3"/>
<dbReference type="EnsemblMetazoa" id="RPRC003846-RA">
    <property type="protein sequence ID" value="RPRC003846-PA"/>
    <property type="gene ID" value="RPRC003846"/>
</dbReference>
<proteinExistence type="predicted"/>
<organism evidence="1 2">
    <name type="scientific">Rhodnius prolixus</name>
    <name type="common">Triatomid bug</name>
    <dbReference type="NCBI Taxonomy" id="13249"/>
    <lineage>
        <taxon>Eukaryota</taxon>
        <taxon>Metazoa</taxon>
        <taxon>Ecdysozoa</taxon>
        <taxon>Arthropoda</taxon>
        <taxon>Hexapoda</taxon>
        <taxon>Insecta</taxon>
        <taxon>Pterygota</taxon>
        <taxon>Neoptera</taxon>
        <taxon>Paraneoptera</taxon>
        <taxon>Hemiptera</taxon>
        <taxon>Heteroptera</taxon>
        <taxon>Panheteroptera</taxon>
        <taxon>Cimicomorpha</taxon>
        <taxon>Reduviidae</taxon>
        <taxon>Triatominae</taxon>
        <taxon>Rhodnius</taxon>
    </lineage>
</organism>
<name>T1HIH3_RHOPR</name>
<dbReference type="EMBL" id="ACPB03001247">
    <property type="status" value="NOT_ANNOTATED_CDS"/>
    <property type="molecule type" value="Genomic_DNA"/>
</dbReference>
<reference evidence="1" key="1">
    <citation type="submission" date="2015-05" db="UniProtKB">
        <authorList>
            <consortium name="EnsemblMetazoa"/>
        </authorList>
    </citation>
    <scope>IDENTIFICATION</scope>
</reference>
<dbReference type="Proteomes" id="UP000015103">
    <property type="component" value="Unassembled WGS sequence"/>
</dbReference>
<sequence>MPRASEFGRYQLKQFLLLLLAALTAGIHMLSLVTVAAVPPHRAIHNLRRQ</sequence>
<dbReference type="HOGENOM" id="CLU_3126846_0_0_1"/>
<dbReference type="AlphaFoldDB" id="T1HIH3"/>
<keyword evidence="2" id="KW-1185">Reference proteome</keyword>
<dbReference type="STRING" id="13249.T1HIH3"/>
<dbReference type="VEuPathDB" id="VectorBase:RPRC003846"/>
<evidence type="ECO:0000313" key="2">
    <source>
        <dbReference type="Proteomes" id="UP000015103"/>
    </source>
</evidence>
<accession>T1HIH3</accession>
<evidence type="ECO:0000313" key="1">
    <source>
        <dbReference type="EnsemblMetazoa" id="RPRC003846-PA"/>
    </source>
</evidence>
<protein>
    <submittedName>
        <fullName evidence="1">Uncharacterized protein</fullName>
    </submittedName>
</protein>